<gene>
    <name evidence="7" type="ORF">QBC35DRAFT_190793</name>
</gene>
<dbReference type="Proteomes" id="UP001302126">
    <property type="component" value="Unassembled WGS sequence"/>
</dbReference>
<keyword evidence="3" id="KW-0479">Metal-binding</keyword>
<dbReference type="GO" id="GO:0046872">
    <property type="term" value="F:metal ion binding"/>
    <property type="evidence" value="ECO:0007669"/>
    <property type="project" value="UniProtKB-KW"/>
</dbReference>
<dbReference type="GO" id="GO:0016829">
    <property type="term" value="F:lyase activity"/>
    <property type="evidence" value="ECO:0007669"/>
    <property type="project" value="UniProtKB-KW"/>
</dbReference>
<evidence type="ECO:0000313" key="8">
    <source>
        <dbReference type="Proteomes" id="UP001302126"/>
    </source>
</evidence>
<reference evidence="7" key="2">
    <citation type="submission" date="2023-05" db="EMBL/GenBank/DDBJ databases">
        <authorList>
            <consortium name="Lawrence Berkeley National Laboratory"/>
            <person name="Steindorff A."/>
            <person name="Hensen N."/>
            <person name="Bonometti L."/>
            <person name="Westerberg I."/>
            <person name="Brannstrom I.O."/>
            <person name="Guillou S."/>
            <person name="Cros-Aarteil S."/>
            <person name="Calhoun S."/>
            <person name="Haridas S."/>
            <person name="Kuo A."/>
            <person name="Mondo S."/>
            <person name="Pangilinan J."/>
            <person name="Riley R."/>
            <person name="Labutti K."/>
            <person name="Andreopoulos B."/>
            <person name="Lipzen A."/>
            <person name="Chen C."/>
            <person name="Yanf M."/>
            <person name="Daum C."/>
            <person name="Ng V."/>
            <person name="Clum A."/>
            <person name="Ohm R."/>
            <person name="Martin F."/>
            <person name="Silar P."/>
            <person name="Natvig D."/>
            <person name="Lalanne C."/>
            <person name="Gautier V."/>
            <person name="Ament-Velasquez S.L."/>
            <person name="Kruys A."/>
            <person name="Hutchinson M.I."/>
            <person name="Powell A.J."/>
            <person name="Barry K."/>
            <person name="Miller A.N."/>
            <person name="Grigoriev I.V."/>
            <person name="Debuchy R."/>
            <person name="Gladieux P."/>
            <person name="Thoren M.H."/>
            <person name="Johannesson H."/>
        </authorList>
    </citation>
    <scope>NUCLEOTIDE SEQUENCE</scope>
    <source>
        <strain evidence="7">PSN309</strain>
    </source>
</reference>
<evidence type="ECO:0000256" key="6">
    <source>
        <dbReference type="SAM" id="MobiDB-lite"/>
    </source>
</evidence>
<dbReference type="InterPro" id="IPR025702">
    <property type="entry name" value="OXD"/>
</dbReference>
<comment type="caution">
    <text evidence="7">The sequence shown here is derived from an EMBL/GenBank/DDBJ whole genome shotgun (WGS) entry which is preliminary data.</text>
</comment>
<dbReference type="AlphaFoldDB" id="A0AAN6WWL4"/>
<feature type="region of interest" description="Disordered" evidence="6">
    <location>
        <begin position="154"/>
        <end position="173"/>
    </location>
</feature>
<keyword evidence="5" id="KW-0456">Lyase</keyword>
<reference evidence="7" key="1">
    <citation type="journal article" date="2023" name="Mol. Phylogenet. Evol.">
        <title>Genome-scale phylogeny and comparative genomics of the fungal order Sordariales.</title>
        <authorList>
            <person name="Hensen N."/>
            <person name="Bonometti L."/>
            <person name="Westerberg I."/>
            <person name="Brannstrom I.O."/>
            <person name="Guillou S."/>
            <person name="Cros-Aarteil S."/>
            <person name="Calhoun S."/>
            <person name="Haridas S."/>
            <person name="Kuo A."/>
            <person name="Mondo S."/>
            <person name="Pangilinan J."/>
            <person name="Riley R."/>
            <person name="LaButti K."/>
            <person name="Andreopoulos B."/>
            <person name="Lipzen A."/>
            <person name="Chen C."/>
            <person name="Yan M."/>
            <person name="Daum C."/>
            <person name="Ng V."/>
            <person name="Clum A."/>
            <person name="Steindorff A."/>
            <person name="Ohm R.A."/>
            <person name="Martin F."/>
            <person name="Silar P."/>
            <person name="Natvig D.O."/>
            <person name="Lalanne C."/>
            <person name="Gautier V."/>
            <person name="Ament-Velasquez S.L."/>
            <person name="Kruys A."/>
            <person name="Hutchinson M.I."/>
            <person name="Powell A.J."/>
            <person name="Barry K."/>
            <person name="Miller A.N."/>
            <person name="Grigoriev I.V."/>
            <person name="Debuchy R."/>
            <person name="Gladieux P."/>
            <person name="Hiltunen Thoren M."/>
            <person name="Johannesson H."/>
        </authorList>
    </citation>
    <scope>NUCLEOTIDE SEQUENCE</scope>
    <source>
        <strain evidence="7">PSN309</strain>
    </source>
</reference>
<evidence type="ECO:0000256" key="2">
    <source>
        <dbReference type="ARBA" id="ARBA00022617"/>
    </source>
</evidence>
<keyword evidence="4" id="KW-0408">Iron</keyword>
<name>A0AAN6WWL4_9PEZI</name>
<proteinExistence type="predicted"/>
<evidence type="ECO:0000256" key="4">
    <source>
        <dbReference type="ARBA" id="ARBA00023004"/>
    </source>
</evidence>
<protein>
    <submittedName>
        <fullName evidence="7">Hem-containing dehydratase protein</fullName>
    </submittedName>
</protein>
<evidence type="ECO:0000256" key="5">
    <source>
        <dbReference type="ARBA" id="ARBA00023239"/>
    </source>
</evidence>
<dbReference type="Pfam" id="PF13816">
    <property type="entry name" value="Dehydratase_hem"/>
    <property type="match status" value="1"/>
</dbReference>
<keyword evidence="8" id="KW-1185">Reference proteome</keyword>
<organism evidence="7 8">
    <name type="scientific">Podospora australis</name>
    <dbReference type="NCBI Taxonomy" id="1536484"/>
    <lineage>
        <taxon>Eukaryota</taxon>
        <taxon>Fungi</taxon>
        <taxon>Dikarya</taxon>
        <taxon>Ascomycota</taxon>
        <taxon>Pezizomycotina</taxon>
        <taxon>Sordariomycetes</taxon>
        <taxon>Sordariomycetidae</taxon>
        <taxon>Sordariales</taxon>
        <taxon>Podosporaceae</taxon>
        <taxon>Podospora</taxon>
    </lineage>
</organism>
<comment type="cofactor">
    <cofactor evidence="1">
        <name>heme b</name>
        <dbReference type="ChEBI" id="CHEBI:60344"/>
    </cofactor>
</comment>
<dbReference type="EMBL" id="MU864386">
    <property type="protein sequence ID" value="KAK4188645.1"/>
    <property type="molecule type" value="Genomic_DNA"/>
</dbReference>
<evidence type="ECO:0000256" key="1">
    <source>
        <dbReference type="ARBA" id="ARBA00001970"/>
    </source>
</evidence>
<sequence>MSEIAMAIIGAQYKTGSDNDGVAQSTLSKFLTFSSNPPSFFEWASVTDGQGYYSISALAYWPSRTAYETWAAESGFQEWWQALNPEECRNGWFLEVFFPPMDRFETLFNTNQTPEGCAHMKESMSGEVQEHGYWGSMRDRLPAAQTASLGGISATTTAEDVQPESSDMTSRNRVSIPGKKNLAVIRSGQDWLDTSPQERTLYLETMGTK</sequence>
<accession>A0AAN6WWL4</accession>
<keyword evidence="2" id="KW-0349">Heme</keyword>
<evidence type="ECO:0000256" key="3">
    <source>
        <dbReference type="ARBA" id="ARBA00022723"/>
    </source>
</evidence>
<evidence type="ECO:0000313" key="7">
    <source>
        <dbReference type="EMBL" id="KAK4188645.1"/>
    </source>
</evidence>